<protein>
    <submittedName>
        <fullName evidence="1">Uncharacterized protein</fullName>
    </submittedName>
</protein>
<name>A0A6G0WUP3_9STRA</name>
<proteinExistence type="predicted"/>
<organism evidence="1 2">
    <name type="scientific">Aphanomyces euteiches</name>
    <dbReference type="NCBI Taxonomy" id="100861"/>
    <lineage>
        <taxon>Eukaryota</taxon>
        <taxon>Sar</taxon>
        <taxon>Stramenopiles</taxon>
        <taxon>Oomycota</taxon>
        <taxon>Saprolegniomycetes</taxon>
        <taxon>Saprolegniales</taxon>
        <taxon>Verrucalvaceae</taxon>
        <taxon>Aphanomyces</taxon>
    </lineage>
</organism>
<dbReference type="Gene3D" id="1.10.720.80">
    <property type="match status" value="1"/>
</dbReference>
<dbReference type="EMBL" id="VJMJ01000146">
    <property type="protein sequence ID" value="KAF0731224.1"/>
    <property type="molecule type" value="Genomic_DNA"/>
</dbReference>
<dbReference type="VEuPathDB" id="FungiDB:AeMF1_007301"/>
<evidence type="ECO:0000313" key="1">
    <source>
        <dbReference type="EMBL" id="KAF0731224.1"/>
    </source>
</evidence>
<dbReference type="AlphaFoldDB" id="A0A6G0WUP3"/>
<sequence>MSHLKVVLLCKGRGGDSGSYKPNRDESQWWNRRDALVRCVSAFLHGPSSAHCTSRELVLIHDEDWTRIHMTKSPSSTTLPTEQNILSAWKDATSTNSSKSSSSSPWSCRVVRTASTGQGTNDANAVQHMESKRQVLEHIQANCSIDFLRKHGLNSKADVVLRKTNKKALVQIWHSWAATATPKSSESPLASIFTDLLQKSSSSSSIIAGFLHESCDSELPCFDPPELPQADPNLHVVLFLGAVRDMHPSEHKTLRSVCAAQDIPLTGVRLGPVAEFTSKILSVVAFHQARGMLGRALQYQVTAGSNSSSTESKAVEESGKRERSVAQTLHVFCSIPLDHTALSTDLSVRQSPLWNIVRVTVVTLWRSHLMRSDASDFKMALAFLFQDGAVVSLEQDALVRSMSEQHQAAPCEFQILQALMQTAPCGKWTDGEALKNLLAPASLVLDITEDDEKNSDKMVDEICAMPSRTSELEEDYVAVLLSCHGEPLPAHLALRKAAVMLPHVRTSRIVPAQDLDREAATITMLQHFAYQERLFPYLRDKAKVKKSKRKKTKSE</sequence>
<dbReference type="Proteomes" id="UP000481153">
    <property type="component" value="Unassembled WGS sequence"/>
</dbReference>
<gene>
    <name evidence="1" type="ORF">Ae201684_011485</name>
</gene>
<comment type="caution">
    <text evidence="1">The sequence shown here is derived from an EMBL/GenBank/DDBJ whole genome shotgun (WGS) entry which is preliminary data.</text>
</comment>
<keyword evidence="2" id="KW-1185">Reference proteome</keyword>
<accession>A0A6G0WUP3</accession>
<reference evidence="1 2" key="1">
    <citation type="submission" date="2019-07" db="EMBL/GenBank/DDBJ databases">
        <title>Genomics analysis of Aphanomyces spp. identifies a new class of oomycete effector associated with host adaptation.</title>
        <authorList>
            <person name="Gaulin E."/>
        </authorList>
    </citation>
    <scope>NUCLEOTIDE SEQUENCE [LARGE SCALE GENOMIC DNA]</scope>
    <source>
        <strain evidence="1 2">ATCC 201684</strain>
    </source>
</reference>
<evidence type="ECO:0000313" key="2">
    <source>
        <dbReference type="Proteomes" id="UP000481153"/>
    </source>
</evidence>